<feature type="compositionally biased region" description="Basic and acidic residues" evidence="1">
    <location>
        <begin position="473"/>
        <end position="483"/>
    </location>
</feature>
<feature type="compositionally biased region" description="Basic and acidic residues" evidence="1">
    <location>
        <begin position="364"/>
        <end position="384"/>
    </location>
</feature>
<dbReference type="OrthoDB" id="2587563at2759"/>
<evidence type="ECO:0000313" key="3">
    <source>
        <dbReference type="EMBL" id="RDW73158.1"/>
    </source>
</evidence>
<dbReference type="UniPathway" id="UPA00143"/>
<gene>
    <name evidence="3" type="ORF">BP6252_07065</name>
</gene>
<dbReference type="GO" id="GO:0006368">
    <property type="term" value="P:transcription elongation by RNA polymerase II"/>
    <property type="evidence" value="ECO:0007669"/>
    <property type="project" value="InterPro"/>
</dbReference>
<feature type="compositionally biased region" description="Low complexity" evidence="1">
    <location>
        <begin position="603"/>
        <end position="619"/>
    </location>
</feature>
<dbReference type="STRING" id="1849047.A0A3D8RGV3"/>
<feature type="region of interest" description="Disordered" evidence="1">
    <location>
        <begin position="169"/>
        <end position="216"/>
    </location>
</feature>
<dbReference type="Pfam" id="PF10390">
    <property type="entry name" value="ELL"/>
    <property type="match status" value="1"/>
</dbReference>
<feature type="compositionally biased region" description="Polar residues" evidence="1">
    <location>
        <begin position="351"/>
        <end position="361"/>
    </location>
</feature>
<feature type="compositionally biased region" description="Basic and acidic residues" evidence="1">
    <location>
        <begin position="433"/>
        <end position="443"/>
    </location>
</feature>
<keyword evidence="4" id="KW-1185">Reference proteome</keyword>
<feature type="compositionally biased region" description="Low complexity" evidence="1">
    <location>
        <begin position="416"/>
        <end position="426"/>
    </location>
</feature>
<dbReference type="InterPro" id="IPR036390">
    <property type="entry name" value="WH_DNA-bd_sf"/>
</dbReference>
<organism evidence="3 4">
    <name type="scientific">Coleophoma cylindrospora</name>
    <dbReference type="NCBI Taxonomy" id="1849047"/>
    <lineage>
        <taxon>Eukaryota</taxon>
        <taxon>Fungi</taxon>
        <taxon>Dikarya</taxon>
        <taxon>Ascomycota</taxon>
        <taxon>Pezizomycotina</taxon>
        <taxon>Leotiomycetes</taxon>
        <taxon>Helotiales</taxon>
        <taxon>Dermateaceae</taxon>
        <taxon>Coleophoma</taxon>
    </lineage>
</organism>
<sequence length="715" mass="78535">MPSLTVPDAGLTLDGSRPPSKHGVAGPMAFGLALADNVIEDMIKCFQENKPIHLALGESPKIQYGSKTQHLAPSDDPFTHELYQSTSSRQSSPEAEPRYLAMFSHTQFLPRARPVAAQSAAAKSKAAAPASSQDPALAALQGALASENAKKAENTTKYIKDGTLPLPGKRGAAKVTNKSKFLSQNRSLGSDTTRSMPTSPALSGVGSPSLGPTSVPLSQQKAERAKEARRPVIHYLALRPFSEREILSKIGGDQTETYDALQKVADEINGKWELRKNYWKELDVWRFDYGSEDDRQMVIDNAVKQYDKMRMGISEPQWDRLLPKEERGTGKCLSKLQAKIASGSAKAPKISVSQADGSGQDTPGRMDEAEVEDKSLSRVKDGESMSRSASQPPATKTKKTSEREAQAKRLLSKTGPKPAKPAARPAVPKKTKAPVEKEREKGKVLSSQYVEDSDDDGEDTVIVSKAPPKPIKRPREAEVEKNHMNQAPAGRKPKKDTSTPNHRISDASQSSRSTHHSSTSFKSKGTSPQKSSPLASSPPTNASDFENDHPSHGRASSSASPYNEPQSKVKRKREDEEPIRRQQSSSNSSISSSHPPIKRQKSDSISSSSTATSTSSRQSYGLPPNIANKEEYVDLARRFKVYYPRYQQLHKELQESKVHDPEKEEILLDMHDRLSNLKAEIMLKLVNNNLPTKRTQGADWRPITNGGSIDYRPYY</sequence>
<name>A0A3D8RGV3_9HELO</name>
<dbReference type="InterPro" id="IPR042065">
    <property type="entry name" value="E3_ELL-like"/>
</dbReference>
<feature type="domain" description="RNA polymerase II elongation factor ELL N-terminal" evidence="2">
    <location>
        <begin position="152"/>
        <end position="302"/>
    </location>
</feature>
<feature type="compositionally biased region" description="Polar residues" evidence="1">
    <location>
        <begin position="176"/>
        <end position="201"/>
    </location>
</feature>
<dbReference type="SUPFAM" id="SSF46785">
    <property type="entry name" value="Winged helix' DNA-binding domain"/>
    <property type="match status" value="1"/>
</dbReference>
<comment type="caution">
    <text evidence="3">The sequence shown here is derived from an EMBL/GenBank/DDBJ whole genome shotgun (WGS) entry which is preliminary data.</text>
</comment>
<protein>
    <recommendedName>
        <fullName evidence="2">RNA polymerase II elongation factor ELL N-terminal domain-containing protein</fullName>
    </recommendedName>
</protein>
<feature type="compositionally biased region" description="Polar residues" evidence="1">
    <location>
        <begin position="385"/>
        <end position="394"/>
    </location>
</feature>
<accession>A0A3D8RGV3</accession>
<feature type="compositionally biased region" description="Polar residues" evidence="1">
    <location>
        <begin position="528"/>
        <end position="544"/>
    </location>
</feature>
<dbReference type="GO" id="GO:0016567">
    <property type="term" value="P:protein ubiquitination"/>
    <property type="evidence" value="ECO:0007669"/>
    <property type="project" value="UniProtKB-UniPathway"/>
</dbReference>
<dbReference type="Gene3D" id="1.10.10.2670">
    <property type="entry name" value="E3 ubiquitin-protein ligase"/>
    <property type="match status" value="1"/>
</dbReference>
<dbReference type="Proteomes" id="UP000256645">
    <property type="component" value="Unassembled WGS sequence"/>
</dbReference>
<reference evidence="3 4" key="1">
    <citation type="journal article" date="2018" name="IMA Fungus">
        <title>IMA Genome-F 9: Draft genome sequence of Annulohypoxylon stygium, Aspergillus mulundensis, Berkeleyomyces basicola (syn. Thielaviopsis basicola), Ceratocystis smalleyi, two Cercospora beticola strains, Coleophoma cylindrospora, Fusarium fracticaudum, Phialophora cf. hyalina, and Morchella septimelata.</title>
        <authorList>
            <person name="Wingfield B.D."/>
            <person name="Bills G.F."/>
            <person name="Dong Y."/>
            <person name="Huang W."/>
            <person name="Nel W.J."/>
            <person name="Swalarsk-Parry B.S."/>
            <person name="Vaghefi N."/>
            <person name="Wilken P.M."/>
            <person name="An Z."/>
            <person name="de Beer Z.W."/>
            <person name="De Vos L."/>
            <person name="Chen L."/>
            <person name="Duong T.A."/>
            <person name="Gao Y."/>
            <person name="Hammerbacher A."/>
            <person name="Kikkert J.R."/>
            <person name="Li Y."/>
            <person name="Li H."/>
            <person name="Li K."/>
            <person name="Li Q."/>
            <person name="Liu X."/>
            <person name="Ma X."/>
            <person name="Naidoo K."/>
            <person name="Pethybridge S.J."/>
            <person name="Sun J."/>
            <person name="Steenkamp E.T."/>
            <person name="van der Nest M.A."/>
            <person name="van Wyk S."/>
            <person name="Wingfield M.J."/>
            <person name="Xiong C."/>
            <person name="Yue Q."/>
            <person name="Zhang X."/>
        </authorList>
    </citation>
    <scope>NUCLEOTIDE SEQUENCE [LARGE SCALE GENOMIC DNA]</scope>
    <source>
        <strain evidence="3 4">BP6252</strain>
    </source>
</reference>
<feature type="region of interest" description="Disordered" evidence="1">
    <location>
        <begin position="343"/>
        <end position="624"/>
    </location>
</feature>
<dbReference type="EMBL" id="PDLM01000007">
    <property type="protein sequence ID" value="RDW73158.1"/>
    <property type="molecule type" value="Genomic_DNA"/>
</dbReference>
<feature type="region of interest" description="Disordered" evidence="1">
    <location>
        <begin position="66"/>
        <end position="95"/>
    </location>
</feature>
<feature type="compositionally biased region" description="Low complexity" evidence="1">
    <location>
        <begin position="584"/>
        <end position="593"/>
    </location>
</feature>
<feature type="compositionally biased region" description="Polar residues" evidence="1">
    <location>
        <begin position="554"/>
        <end position="566"/>
    </location>
</feature>
<dbReference type="GO" id="GO:0008023">
    <property type="term" value="C:transcription elongation factor complex"/>
    <property type="evidence" value="ECO:0007669"/>
    <property type="project" value="InterPro"/>
</dbReference>
<evidence type="ECO:0000313" key="4">
    <source>
        <dbReference type="Proteomes" id="UP000256645"/>
    </source>
</evidence>
<feature type="compositionally biased region" description="Low complexity" evidence="1">
    <location>
        <begin position="506"/>
        <end position="527"/>
    </location>
</feature>
<evidence type="ECO:0000259" key="2">
    <source>
        <dbReference type="Pfam" id="PF10390"/>
    </source>
</evidence>
<feature type="region of interest" description="Disordered" evidence="1">
    <location>
        <begin position="1"/>
        <end position="22"/>
    </location>
</feature>
<dbReference type="AlphaFoldDB" id="A0A3D8RGV3"/>
<evidence type="ECO:0000256" key="1">
    <source>
        <dbReference type="SAM" id="MobiDB-lite"/>
    </source>
</evidence>
<proteinExistence type="predicted"/>
<dbReference type="InterPro" id="IPR019464">
    <property type="entry name" value="ELL_N"/>
</dbReference>
<feature type="compositionally biased region" description="Polar residues" evidence="1">
    <location>
        <begin position="82"/>
        <end position="93"/>
    </location>
</feature>